<comment type="caution">
    <text evidence="2">The sequence shown here is derived from an EMBL/GenBank/DDBJ whole genome shotgun (WGS) entry which is preliminary data.</text>
</comment>
<dbReference type="AlphaFoldDB" id="A0A9X0MKA5"/>
<feature type="domain" description="DUF6927" evidence="1">
    <location>
        <begin position="102"/>
        <end position="137"/>
    </location>
</feature>
<gene>
    <name evidence="2" type="ORF">AT268_32550</name>
</gene>
<dbReference type="Proteomes" id="UP000075476">
    <property type="component" value="Unassembled WGS sequence"/>
</dbReference>
<proteinExistence type="predicted"/>
<evidence type="ECO:0000313" key="2">
    <source>
        <dbReference type="EMBL" id="KXY51225.1"/>
    </source>
</evidence>
<reference evidence="2 3" key="1">
    <citation type="submission" date="2015-12" db="EMBL/GenBank/DDBJ databases">
        <title>Bacillus cereus Group isolate.</title>
        <authorList>
            <person name="Kovac J."/>
        </authorList>
    </citation>
    <scope>NUCLEOTIDE SEQUENCE [LARGE SCALE GENOMIC DNA]</scope>
    <source>
        <strain evidence="2 3">FSL K6-0073</strain>
    </source>
</reference>
<evidence type="ECO:0000259" key="1">
    <source>
        <dbReference type="Pfam" id="PF21992"/>
    </source>
</evidence>
<organism evidence="2 3">
    <name type="scientific">Bacillus cereus</name>
    <dbReference type="NCBI Taxonomy" id="1396"/>
    <lineage>
        <taxon>Bacteria</taxon>
        <taxon>Bacillati</taxon>
        <taxon>Bacillota</taxon>
        <taxon>Bacilli</taxon>
        <taxon>Bacillales</taxon>
        <taxon>Bacillaceae</taxon>
        <taxon>Bacillus</taxon>
        <taxon>Bacillus cereus group</taxon>
    </lineage>
</organism>
<evidence type="ECO:0000313" key="3">
    <source>
        <dbReference type="Proteomes" id="UP000075476"/>
    </source>
</evidence>
<dbReference type="InterPro" id="IPR053845">
    <property type="entry name" value="DUF6927"/>
</dbReference>
<name>A0A9X0MKA5_BACCE</name>
<sequence>MGWTSVSERELNGRKAGDIKDFIIYQYERYGNIKVVDYAKKESTIYMALTITNENHVNFGEIVGEVVLTSFHDGEFYWNSTGETMGPCKTECPKRIINQLSPTDNEYALKWRKACLQHANKRKPKHGDIIEIPESMTGCFINEKELLRANRKVVILQIPLRWGAKRKSTVYAIHDEQTSLEVLTVSYSKLFRHSGIRQMDLKIVGHMS</sequence>
<dbReference type="Pfam" id="PF21992">
    <property type="entry name" value="DUF6927"/>
    <property type="match status" value="1"/>
</dbReference>
<dbReference type="RefSeq" id="WP_061662562.1">
    <property type="nucleotide sequence ID" value="NZ_LOMO01000001.1"/>
</dbReference>
<accession>A0A9X0MKA5</accession>
<protein>
    <recommendedName>
        <fullName evidence="1">DUF6927 domain-containing protein</fullName>
    </recommendedName>
</protein>
<dbReference type="EMBL" id="LOMO01000001">
    <property type="protein sequence ID" value="KXY51225.1"/>
    <property type="molecule type" value="Genomic_DNA"/>
</dbReference>